<evidence type="ECO:0000256" key="3">
    <source>
        <dbReference type="ARBA" id="ARBA00022448"/>
    </source>
</evidence>
<reference evidence="11" key="1">
    <citation type="submission" date="2016-07" db="EMBL/GenBank/DDBJ databases">
        <authorList>
            <person name="Florea S."/>
            <person name="Webb J.S."/>
            <person name="Jaromczyk J."/>
            <person name="Schardl C.L."/>
        </authorList>
    </citation>
    <scope>NUCLEOTIDE SEQUENCE [LARGE SCALE GENOMIC DNA]</scope>
    <source>
        <strain evidence="11">MV-1</strain>
    </source>
</reference>
<gene>
    <name evidence="10" type="ORF">BEN30_13250</name>
</gene>
<accession>A0A1E5Q619</accession>
<evidence type="ECO:0000313" key="11">
    <source>
        <dbReference type="Proteomes" id="UP000095347"/>
    </source>
</evidence>
<name>A0A1E5Q619_9PROT</name>
<feature type="signal peptide" evidence="9">
    <location>
        <begin position="1"/>
        <end position="16"/>
    </location>
</feature>
<dbReference type="GO" id="GO:0015288">
    <property type="term" value="F:porin activity"/>
    <property type="evidence" value="ECO:0007669"/>
    <property type="project" value="TreeGrafter"/>
</dbReference>
<keyword evidence="7" id="KW-0998">Cell outer membrane</keyword>
<dbReference type="GO" id="GO:0009279">
    <property type="term" value="C:cell outer membrane"/>
    <property type="evidence" value="ECO:0007669"/>
    <property type="project" value="UniProtKB-SubCell"/>
</dbReference>
<evidence type="ECO:0000256" key="6">
    <source>
        <dbReference type="ARBA" id="ARBA00023136"/>
    </source>
</evidence>
<feature type="compositionally biased region" description="Polar residues" evidence="8">
    <location>
        <begin position="71"/>
        <end position="83"/>
    </location>
</feature>
<keyword evidence="5" id="KW-0812">Transmembrane</keyword>
<dbReference type="EMBL" id="MCGG01000042">
    <property type="protein sequence ID" value="OEJ65962.1"/>
    <property type="molecule type" value="Genomic_DNA"/>
</dbReference>
<evidence type="ECO:0008006" key="12">
    <source>
        <dbReference type="Google" id="ProtNLM"/>
    </source>
</evidence>
<feature type="chain" id="PRO_5009184066" description="Type I secretion protein TolC" evidence="9">
    <location>
        <begin position="17"/>
        <end position="447"/>
    </location>
</feature>
<evidence type="ECO:0000256" key="7">
    <source>
        <dbReference type="ARBA" id="ARBA00023237"/>
    </source>
</evidence>
<sequence length="447" mass="48043">MAFGVCASLFAAPLHAETLTEALAKAYTTNPTLQSARATLRAKDESVSQALAGWRPSLSMTGTAGARKQKTSLVPNNTNTNPKTASLDLTQSLYAGGQTSADISSAENSVRAQRARLVASEQTVLLNAATAYLNVLRDQAVVELNAKNEDVLKSQLEATQDRFNVGEITRTDVHQAQSRYAGATADRIQAQGTLEASRAAYANMMGNGPEKLEAPKLALPMPTGLDDALKLAEETNPDVLAAEFDERAAADDIDSTRGQLLPSLDLNGSASRSLETASKSYWATTYEATVTLSVPLYQSGSVYSKLRQARQTASATRMDLVQTRRDVTEQVRSAWETWVSTKARIEAIKTQVIAAETALEGVQREASVGSRTVLDVLDAEQELLDASVNLVKSQRDETVAELTLLSSIGHLTATDLNLAVDLYDSQGHYQEVRGKWFGGSVNDDTAK</sequence>
<evidence type="ECO:0000256" key="8">
    <source>
        <dbReference type="SAM" id="MobiDB-lite"/>
    </source>
</evidence>
<evidence type="ECO:0000256" key="1">
    <source>
        <dbReference type="ARBA" id="ARBA00004442"/>
    </source>
</evidence>
<comment type="caution">
    <text evidence="10">The sequence shown here is derived from an EMBL/GenBank/DDBJ whole genome shotgun (WGS) entry which is preliminary data.</text>
</comment>
<keyword evidence="11" id="KW-1185">Reference proteome</keyword>
<keyword evidence="4" id="KW-1134">Transmembrane beta strand</keyword>
<keyword evidence="9" id="KW-0732">Signal</keyword>
<feature type="region of interest" description="Disordered" evidence="8">
    <location>
        <begin position="58"/>
        <end position="83"/>
    </location>
</feature>
<dbReference type="AlphaFoldDB" id="A0A1E5Q619"/>
<comment type="subcellular location">
    <subcellularLocation>
        <location evidence="1">Cell outer membrane</location>
    </subcellularLocation>
</comment>
<dbReference type="InterPro" id="IPR003423">
    <property type="entry name" value="OMP_efflux"/>
</dbReference>
<dbReference type="GO" id="GO:1990281">
    <property type="term" value="C:efflux pump complex"/>
    <property type="evidence" value="ECO:0007669"/>
    <property type="project" value="TreeGrafter"/>
</dbReference>
<evidence type="ECO:0000256" key="4">
    <source>
        <dbReference type="ARBA" id="ARBA00022452"/>
    </source>
</evidence>
<dbReference type="NCBIfam" id="TIGR01844">
    <property type="entry name" value="type_I_sec_TolC"/>
    <property type="match status" value="1"/>
</dbReference>
<dbReference type="InterPro" id="IPR051906">
    <property type="entry name" value="TolC-like"/>
</dbReference>
<evidence type="ECO:0000313" key="10">
    <source>
        <dbReference type="EMBL" id="OEJ65962.1"/>
    </source>
</evidence>
<organism evidence="10 11">
    <name type="scientific">Magnetovibrio blakemorei</name>
    <dbReference type="NCBI Taxonomy" id="28181"/>
    <lineage>
        <taxon>Bacteria</taxon>
        <taxon>Pseudomonadati</taxon>
        <taxon>Pseudomonadota</taxon>
        <taxon>Alphaproteobacteria</taxon>
        <taxon>Rhodospirillales</taxon>
        <taxon>Magnetovibrionaceae</taxon>
        <taxon>Magnetovibrio</taxon>
    </lineage>
</organism>
<dbReference type="GO" id="GO:0015562">
    <property type="term" value="F:efflux transmembrane transporter activity"/>
    <property type="evidence" value="ECO:0007669"/>
    <property type="project" value="InterPro"/>
</dbReference>
<dbReference type="PANTHER" id="PTHR30026:SF22">
    <property type="entry name" value="OUTER MEMBRANE EFFLUX PROTEIN"/>
    <property type="match status" value="1"/>
</dbReference>
<dbReference type="Proteomes" id="UP000095347">
    <property type="component" value="Unassembled WGS sequence"/>
</dbReference>
<dbReference type="InterPro" id="IPR010130">
    <property type="entry name" value="T1SS_OMP_TolC"/>
</dbReference>
<comment type="similarity">
    <text evidence="2">Belongs to the outer membrane factor (OMF) (TC 1.B.17) family.</text>
</comment>
<dbReference type="PANTHER" id="PTHR30026">
    <property type="entry name" value="OUTER MEMBRANE PROTEIN TOLC"/>
    <property type="match status" value="1"/>
</dbReference>
<protein>
    <recommendedName>
        <fullName evidence="12">Type I secretion protein TolC</fullName>
    </recommendedName>
</protein>
<evidence type="ECO:0000256" key="9">
    <source>
        <dbReference type="SAM" id="SignalP"/>
    </source>
</evidence>
<dbReference type="Gene3D" id="1.20.1600.10">
    <property type="entry name" value="Outer membrane efflux proteins (OEP)"/>
    <property type="match status" value="1"/>
</dbReference>
<evidence type="ECO:0000256" key="2">
    <source>
        <dbReference type="ARBA" id="ARBA00007613"/>
    </source>
</evidence>
<keyword evidence="3" id="KW-0813">Transport</keyword>
<keyword evidence="6" id="KW-0472">Membrane</keyword>
<dbReference type="SUPFAM" id="SSF56954">
    <property type="entry name" value="Outer membrane efflux proteins (OEP)"/>
    <property type="match status" value="1"/>
</dbReference>
<dbReference type="Pfam" id="PF02321">
    <property type="entry name" value="OEP"/>
    <property type="match status" value="2"/>
</dbReference>
<evidence type="ECO:0000256" key="5">
    <source>
        <dbReference type="ARBA" id="ARBA00022692"/>
    </source>
</evidence>
<proteinExistence type="inferred from homology"/>
<dbReference type="STRING" id="28181.BEN30_13250"/>